<dbReference type="GO" id="GO:0015386">
    <property type="term" value="F:potassium:proton antiporter activity"/>
    <property type="evidence" value="ECO:0007669"/>
    <property type="project" value="TreeGrafter"/>
</dbReference>
<evidence type="ECO:0000256" key="3">
    <source>
        <dbReference type="ARBA" id="ARBA00022692"/>
    </source>
</evidence>
<keyword evidence="4 9" id="KW-1133">Transmembrane helix</keyword>
<feature type="transmembrane region" description="Helical" evidence="9">
    <location>
        <begin position="378"/>
        <end position="397"/>
    </location>
</feature>
<dbReference type="InterPro" id="IPR006153">
    <property type="entry name" value="Cation/H_exchanger_TM"/>
</dbReference>
<evidence type="ECO:0000256" key="4">
    <source>
        <dbReference type="ARBA" id="ARBA00022989"/>
    </source>
</evidence>
<dbReference type="EMBL" id="CCKQ01005525">
    <property type="protein sequence ID" value="CDW76774.1"/>
    <property type="molecule type" value="Genomic_DNA"/>
</dbReference>
<keyword evidence="6" id="KW-0406">Ion transport</keyword>
<evidence type="ECO:0000256" key="2">
    <source>
        <dbReference type="ARBA" id="ARBA00022448"/>
    </source>
</evidence>
<dbReference type="GO" id="GO:0098719">
    <property type="term" value="P:sodium ion import across plasma membrane"/>
    <property type="evidence" value="ECO:0007669"/>
    <property type="project" value="TreeGrafter"/>
</dbReference>
<name>A0A078A4F2_STYLE</name>
<dbReference type="InParanoid" id="A0A078A4F2"/>
<feature type="transmembrane region" description="Helical" evidence="9">
    <location>
        <begin position="297"/>
        <end position="324"/>
    </location>
</feature>
<feature type="transmembrane region" description="Helical" evidence="9">
    <location>
        <begin position="71"/>
        <end position="93"/>
    </location>
</feature>
<feature type="domain" description="Cation/H+ exchanger transmembrane" evidence="10">
    <location>
        <begin position="43"/>
        <end position="397"/>
    </location>
</feature>
<comment type="subcellular location">
    <subcellularLocation>
        <location evidence="1">Membrane</location>
        <topology evidence="1">Multi-pass membrane protein</topology>
    </subcellularLocation>
</comment>
<sequence>MAEHLAITLIFCALLTLSYTLTSHFLSHSKVLHESIQFSERSFFYVILPPIIFAAGYTLKRKNFVKNIAYILTLGVIGTIITMIVQSTILIYANQMIFGQDAFIQPLELLLLTLISEDKYQTLNSVLFGEGIVNDSVSILLFRAINELIKNQTLNNEGASDKGDSIISRENLIDMSFQFIQLSICSLLLGISVGLFTSLILKHMPNFHNEPHKEIIIILVFAYTSYLLSEHFEQSGIITLFCCGFTMSHYAYHNVSQECQVASKIIVETASQIAESFLFVYLGLSALSIQTKFVYPSLIIVVLLGVVIARFISVIIPVYFLNILQRIMNRNQERKIKNGLKWNETILISIGGIIRGAIAFGLVIQINTNNSEILTTTTQIVVLLTTVILGSSMGLIAQKLDIKPDNENLENKDLLDLLLDDQHKNDEEYKASEEPRKYPKSIQWFKEFDHQYMFPLFKKSQHHNQEPTITNKI</sequence>
<keyword evidence="2" id="KW-0813">Transport</keyword>
<evidence type="ECO:0000256" key="5">
    <source>
        <dbReference type="ARBA" id="ARBA00023053"/>
    </source>
</evidence>
<evidence type="ECO:0000313" key="11">
    <source>
        <dbReference type="EMBL" id="CDW76774.1"/>
    </source>
</evidence>
<proteinExistence type="predicted"/>
<dbReference type="Proteomes" id="UP000039865">
    <property type="component" value="Unassembled WGS sequence"/>
</dbReference>
<dbReference type="AlphaFoldDB" id="A0A078A4F2"/>
<evidence type="ECO:0000256" key="9">
    <source>
        <dbReference type="SAM" id="Phobius"/>
    </source>
</evidence>
<evidence type="ECO:0000256" key="6">
    <source>
        <dbReference type="ARBA" id="ARBA00023065"/>
    </source>
</evidence>
<dbReference type="GO" id="GO:0015385">
    <property type="term" value="F:sodium:proton antiporter activity"/>
    <property type="evidence" value="ECO:0007669"/>
    <property type="project" value="InterPro"/>
</dbReference>
<feature type="transmembrane region" description="Helical" evidence="9">
    <location>
        <begin position="345"/>
        <end position="366"/>
    </location>
</feature>
<gene>
    <name evidence="11" type="primary">Contig16855.g17958</name>
    <name evidence="11" type="ORF">STYLEM_5737</name>
</gene>
<protein>
    <submittedName>
        <fullName evidence="11">Sodium hydrogen exchanger</fullName>
    </submittedName>
</protein>
<dbReference type="InterPro" id="IPR004709">
    <property type="entry name" value="NaH_exchanger"/>
</dbReference>
<dbReference type="PANTHER" id="PTHR10110">
    <property type="entry name" value="SODIUM/HYDROGEN EXCHANGER"/>
    <property type="match status" value="1"/>
</dbReference>
<evidence type="ECO:0000313" key="12">
    <source>
        <dbReference type="Proteomes" id="UP000039865"/>
    </source>
</evidence>
<reference evidence="11 12" key="1">
    <citation type="submission" date="2014-06" db="EMBL/GenBank/DDBJ databases">
        <authorList>
            <person name="Swart Estienne"/>
        </authorList>
    </citation>
    <scope>NUCLEOTIDE SEQUENCE [LARGE SCALE GENOMIC DNA]</scope>
    <source>
        <strain evidence="11 12">130c</strain>
    </source>
</reference>
<keyword evidence="8" id="KW-0739">Sodium transport</keyword>
<keyword evidence="5" id="KW-0915">Sodium</keyword>
<evidence type="ECO:0000259" key="10">
    <source>
        <dbReference type="Pfam" id="PF00999"/>
    </source>
</evidence>
<dbReference type="GO" id="GO:0005886">
    <property type="term" value="C:plasma membrane"/>
    <property type="evidence" value="ECO:0007669"/>
    <property type="project" value="TreeGrafter"/>
</dbReference>
<organism evidence="11 12">
    <name type="scientific">Stylonychia lemnae</name>
    <name type="common">Ciliate</name>
    <dbReference type="NCBI Taxonomy" id="5949"/>
    <lineage>
        <taxon>Eukaryota</taxon>
        <taxon>Sar</taxon>
        <taxon>Alveolata</taxon>
        <taxon>Ciliophora</taxon>
        <taxon>Intramacronucleata</taxon>
        <taxon>Spirotrichea</taxon>
        <taxon>Stichotrichia</taxon>
        <taxon>Sporadotrichida</taxon>
        <taxon>Oxytrichidae</taxon>
        <taxon>Stylonychinae</taxon>
        <taxon>Stylonychia</taxon>
    </lineage>
</organism>
<dbReference type="GO" id="GO:0051453">
    <property type="term" value="P:regulation of intracellular pH"/>
    <property type="evidence" value="ECO:0007669"/>
    <property type="project" value="TreeGrafter"/>
</dbReference>
<keyword evidence="3 9" id="KW-0812">Transmembrane</keyword>
<keyword evidence="7 9" id="KW-0472">Membrane</keyword>
<feature type="transmembrane region" description="Helical" evidence="9">
    <location>
        <begin position="42"/>
        <end position="59"/>
    </location>
</feature>
<dbReference type="PRINTS" id="PR01084">
    <property type="entry name" value="NAHEXCHNGR"/>
</dbReference>
<evidence type="ECO:0000256" key="8">
    <source>
        <dbReference type="ARBA" id="ARBA00023201"/>
    </source>
</evidence>
<evidence type="ECO:0000256" key="1">
    <source>
        <dbReference type="ARBA" id="ARBA00004141"/>
    </source>
</evidence>
<feature type="transmembrane region" description="Helical" evidence="9">
    <location>
        <begin position="273"/>
        <end position="291"/>
    </location>
</feature>
<accession>A0A078A4F2</accession>
<feature type="transmembrane region" description="Helical" evidence="9">
    <location>
        <begin position="179"/>
        <end position="201"/>
    </location>
</feature>
<dbReference type="InterPro" id="IPR018422">
    <property type="entry name" value="Cation/H_exchanger_CPA1"/>
</dbReference>
<dbReference type="PANTHER" id="PTHR10110:SF187">
    <property type="entry name" value="SODIUM_HYDROGEN EXCHANGER"/>
    <property type="match status" value="1"/>
</dbReference>
<dbReference type="Pfam" id="PF00999">
    <property type="entry name" value="Na_H_Exchanger"/>
    <property type="match status" value="1"/>
</dbReference>
<dbReference type="OrthoDB" id="196264at2759"/>
<keyword evidence="12" id="KW-1185">Reference proteome</keyword>
<evidence type="ECO:0000256" key="7">
    <source>
        <dbReference type="ARBA" id="ARBA00023136"/>
    </source>
</evidence>